<evidence type="ECO:0000313" key="1">
    <source>
        <dbReference type="EMBL" id="MDT0646703.1"/>
    </source>
</evidence>
<dbReference type="Pfam" id="PF13711">
    <property type="entry name" value="DUF4160"/>
    <property type="match status" value="1"/>
</dbReference>
<name>A0ABU3CK30_9FLAO</name>
<evidence type="ECO:0000313" key="2">
    <source>
        <dbReference type="Proteomes" id="UP001245285"/>
    </source>
</evidence>
<reference evidence="1 2" key="1">
    <citation type="submission" date="2023-09" db="EMBL/GenBank/DDBJ databases">
        <authorList>
            <person name="Rey-Velasco X."/>
        </authorList>
    </citation>
    <scope>NUCLEOTIDE SEQUENCE [LARGE SCALE GENOMIC DNA]</scope>
    <source>
        <strain evidence="1 2">F260</strain>
    </source>
</reference>
<keyword evidence="2" id="KW-1185">Reference proteome</keyword>
<protein>
    <submittedName>
        <fullName evidence="1">DUF4160 domain-containing protein</fullName>
    </submittedName>
</protein>
<dbReference type="Proteomes" id="UP001245285">
    <property type="component" value="Unassembled WGS sequence"/>
</dbReference>
<dbReference type="RefSeq" id="WP_311494870.1">
    <property type="nucleotide sequence ID" value="NZ_JAVRHO010000010.1"/>
</dbReference>
<gene>
    <name evidence="1" type="ORF">RM545_08375</name>
</gene>
<dbReference type="InterPro" id="IPR025427">
    <property type="entry name" value="DUF4160"/>
</dbReference>
<sequence>MPTVLRQNGFRFFFYSNEHLPKHVHVEGKGGEVKIELESLTLINAFNLKKKDVRIILQIVNEQRFFFLKKWDEFYEQ</sequence>
<dbReference type="EMBL" id="JAVRHO010000010">
    <property type="protein sequence ID" value="MDT0646703.1"/>
    <property type="molecule type" value="Genomic_DNA"/>
</dbReference>
<comment type="caution">
    <text evidence="1">The sequence shown here is derived from an EMBL/GenBank/DDBJ whole genome shotgun (WGS) entry which is preliminary data.</text>
</comment>
<proteinExistence type="predicted"/>
<accession>A0ABU3CK30</accession>
<organism evidence="1 2">
    <name type="scientific">Autumnicola lenta</name>
    <dbReference type="NCBI Taxonomy" id="3075593"/>
    <lineage>
        <taxon>Bacteria</taxon>
        <taxon>Pseudomonadati</taxon>
        <taxon>Bacteroidota</taxon>
        <taxon>Flavobacteriia</taxon>
        <taxon>Flavobacteriales</taxon>
        <taxon>Flavobacteriaceae</taxon>
        <taxon>Autumnicola</taxon>
    </lineage>
</organism>